<name>A0ABV6HIK3_9SPHI</name>
<reference evidence="6 7" key="1">
    <citation type="submission" date="2024-09" db="EMBL/GenBank/DDBJ databases">
        <authorList>
            <person name="Sun Q."/>
            <person name="Mori K."/>
        </authorList>
    </citation>
    <scope>NUCLEOTIDE SEQUENCE [LARGE SCALE GENOMIC DNA]</scope>
    <source>
        <strain evidence="6 7">CCM 7765</strain>
    </source>
</reference>
<dbReference type="RefSeq" id="WP_130857272.1">
    <property type="nucleotide sequence ID" value="NZ_JBHLWO010000002.1"/>
</dbReference>
<dbReference type="PANTHER" id="PTHR30097:SF4">
    <property type="entry name" value="SLR6042 PROTEIN"/>
    <property type="match status" value="1"/>
</dbReference>
<dbReference type="EMBL" id="JBHLWO010000002">
    <property type="protein sequence ID" value="MFC0318721.1"/>
    <property type="molecule type" value="Genomic_DNA"/>
</dbReference>
<evidence type="ECO:0000259" key="4">
    <source>
        <dbReference type="Pfam" id="PF25954"/>
    </source>
</evidence>
<keyword evidence="7" id="KW-1185">Reference proteome</keyword>
<dbReference type="SUPFAM" id="SSF111369">
    <property type="entry name" value="HlyD-like secretion proteins"/>
    <property type="match status" value="1"/>
</dbReference>
<gene>
    <name evidence="6" type="ORF">ACFFI0_10390</name>
</gene>
<protein>
    <submittedName>
        <fullName evidence="6">Efflux RND transporter periplasmic adaptor subunit</fullName>
    </submittedName>
</protein>
<organism evidence="6 7">
    <name type="scientific">Olivibacter oleidegradans</name>
    <dbReference type="NCBI Taxonomy" id="760123"/>
    <lineage>
        <taxon>Bacteria</taxon>
        <taxon>Pseudomonadati</taxon>
        <taxon>Bacteroidota</taxon>
        <taxon>Sphingobacteriia</taxon>
        <taxon>Sphingobacteriales</taxon>
        <taxon>Sphingobacteriaceae</taxon>
        <taxon>Olivibacter</taxon>
    </lineage>
</organism>
<accession>A0ABV6HIK3</accession>
<dbReference type="InterPro" id="IPR058792">
    <property type="entry name" value="Beta-barrel_RND_2"/>
</dbReference>
<comment type="caution">
    <text evidence="6">The sequence shown here is derived from an EMBL/GenBank/DDBJ whole genome shotgun (WGS) entry which is preliminary data.</text>
</comment>
<proteinExistence type="inferred from homology"/>
<evidence type="ECO:0000256" key="1">
    <source>
        <dbReference type="ARBA" id="ARBA00009477"/>
    </source>
</evidence>
<dbReference type="Proteomes" id="UP001589774">
    <property type="component" value="Unassembled WGS sequence"/>
</dbReference>
<dbReference type="InterPro" id="IPR058647">
    <property type="entry name" value="BSH_CzcB-like"/>
</dbReference>
<sequence>MKILIKILFAFLVVVSLNGCGGKHSEDDGHGHGTEAKASEATGEEEHGEEGSSTIATLTLEQIKAVNIRMGTIEKRNLTAFIKANGRLRVPNNNKANATSLYGGVVKTLKVQLGDYVKKGQVIATIENPQFLQLQEEYVALSSRITLSEQEMQRQKELNEGSAGALKNLQNATAELNTIRAREASLRKQIQLMGINPDKISSANIQSVLFVGSPISGTVSREFAKIGNYVDVSSPVVEIVDNGLLHLDMQVFERDLPNIKVGQTVNFTITNNPAASYTAKVFNIGSSFEDDSKTVAVHCLVTGEKNGLIDGMNISGMVSIEDVLATAVPSEAIVEADGKYYIFVHTDKEPESEHGHEEGEAHGSGEEPHEHGTDDKHDHLAENKDHGPNMNFEKVEVSKGVTELGYTAITPVGEIPDKSEVVVKGAFFINAKLSNTGGHEH</sequence>
<dbReference type="InterPro" id="IPR051909">
    <property type="entry name" value="MFP_Cation_Efflux"/>
</dbReference>
<evidence type="ECO:0000256" key="3">
    <source>
        <dbReference type="SAM" id="MobiDB-lite"/>
    </source>
</evidence>
<evidence type="ECO:0000259" key="5">
    <source>
        <dbReference type="Pfam" id="PF25973"/>
    </source>
</evidence>
<comment type="similarity">
    <text evidence="1">Belongs to the membrane fusion protein (MFP) (TC 8.A.1) family.</text>
</comment>
<dbReference type="Pfam" id="PF25973">
    <property type="entry name" value="BSH_CzcB"/>
    <property type="match status" value="1"/>
</dbReference>
<dbReference type="PANTHER" id="PTHR30097">
    <property type="entry name" value="CATION EFFLUX SYSTEM PROTEIN CUSB"/>
    <property type="match status" value="1"/>
</dbReference>
<dbReference type="InterPro" id="IPR006143">
    <property type="entry name" value="RND_pump_MFP"/>
</dbReference>
<dbReference type="Gene3D" id="2.40.30.170">
    <property type="match status" value="1"/>
</dbReference>
<evidence type="ECO:0000313" key="7">
    <source>
        <dbReference type="Proteomes" id="UP001589774"/>
    </source>
</evidence>
<feature type="compositionally biased region" description="Basic and acidic residues" evidence="3">
    <location>
        <begin position="23"/>
        <end position="38"/>
    </location>
</feature>
<feature type="domain" description="CzcB-like barrel-sandwich hybrid" evidence="5">
    <location>
        <begin position="103"/>
        <end position="241"/>
    </location>
</feature>
<feature type="region of interest" description="Disordered" evidence="3">
    <location>
        <begin position="349"/>
        <end position="391"/>
    </location>
</feature>
<keyword evidence="2" id="KW-0813">Transport</keyword>
<dbReference type="Gene3D" id="2.40.50.100">
    <property type="match status" value="1"/>
</dbReference>
<evidence type="ECO:0000313" key="6">
    <source>
        <dbReference type="EMBL" id="MFC0318721.1"/>
    </source>
</evidence>
<evidence type="ECO:0000256" key="2">
    <source>
        <dbReference type="ARBA" id="ARBA00022448"/>
    </source>
</evidence>
<dbReference type="Pfam" id="PF25954">
    <property type="entry name" value="Beta-barrel_RND_2"/>
    <property type="match status" value="1"/>
</dbReference>
<feature type="region of interest" description="Disordered" evidence="3">
    <location>
        <begin position="23"/>
        <end position="53"/>
    </location>
</feature>
<feature type="domain" description="CusB-like beta-barrel" evidence="4">
    <location>
        <begin position="247"/>
        <end position="315"/>
    </location>
</feature>
<dbReference type="NCBIfam" id="TIGR01730">
    <property type="entry name" value="RND_mfp"/>
    <property type="match status" value="1"/>
</dbReference>